<dbReference type="GO" id="GO:0020037">
    <property type="term" value="F:heme binding"/>
    <property type="evidence" value="ECO:0007669"/>
    <property type="project" value="InterPro"/>
</dbReference>
<dbReference type="AlphaFoldDB" id="A0A2G8SSR4"/>
<dbReference type="InterPro" id="IPR001199">
    <property type="entry name" value="Cyt_B5-like_heme/steroid-bd"/>
</dbReference>
<dbReference type="Pfam" id="PF00487">
    <property type="entry name" value="FA_desaturase"/>
    <property type="match status" value="1"/>
</dbReference>
<keyword evidence="3 14" id="KW-0444">Lipid biosynthesis</keyword>
<keyword evidence="10 14" id="KW-0408">Iron</keyword>
<dbReference type="SUPFAM" id="SSF55856">
    <property type="entry name" value="Cytochrome b5-like heme/steroid binding domain"/>
    <property type="match status" value="1"/>
</dbReference>
<dbReference type="PROSITE" id="PS00191">
    <property type="entry name" value="CYTOCHROME_B5_1"/>
    <property type="match status" value="1"/>
</dbReference>
<dbReference type="PRINTS" id="PR00075">
    <property type="entry name" value="FACDDSATRASE"/>
</dbReference>
<evidence type="ECO:0000259" key="16">
    <source>
        <dbReference type="PROSITE" id="PS50255"/>
    </source>
</evidence>
<keyword evidence="13 14" id="KW-0275">Fatty acid biosynthesis</keyword>
<evidence type="ECO:0000256" key="4">
    <source>
        <dbReference type="ARBA" id="ARBA00022617"/>
    </source>
</evidence>
<dbReference type="EC" id="1.14.19.1" evidence="14"/>
<dbReference type="Proteomes" id="UP000230002">
    <property type="component" value="Unassembled WGS sequence"/>
</dbReference>
<dbReference type="InterPro" id="IPR001522">
    <property type="entry name" value="FADS-1_CS"/>
</dbReference>
<feature type="domain" description="Cytochrome b5 heme-binding" evidence="16">
    <location>
        <begin position="389"/>
        <end position="457"/>
    </location>
</feature>
<dbReference type="PIRSF" id="PIRSF000345">
    <property type="entry name" value="OLE1"/>
    <property type="match status" value="1"/>
</dbReference>
<dbReference type="InterPro" id="IPR015876">
    <property type="entry name" value="Acyl-CoA_DS"/>
</dbReference>
<dbReference type="Gene3D" id="3.10.120.10">
    <property type="entry name" value="Cytochrome b5-like heme/steroid binding domain"/>
    <property type="match status" value="1"/>
</dbReference>
<evidence type="ECO:0000256" key="7">
    <source>
        <dbReference type="ARBA" id="ARBA00022832"/>
    </source>
</evidence>
<evidence type="ECO:0000256" key="3">
    <source>
        <dbReference type="ARBA" id="ARBA00022516"/>
    </source>
</evidence>
<keyword evidence="14" id="KW-0249">Electron transport</keyword>
<keyword evidence="8 15" id="KW-1133">Transmembrane helix</keyword>
<feature type="transmembrane region" description="Helical" evidence="15">
    <location>
        <begin position="87"/>
        <end position="105"/>
    </location>
</feature>
<dbReference type="GO" id="GO:0005789">
    <property type="term" value="C:endoplasmic reticulum membrane"/>
    <property type="evidence" value="ECO:0007669"/>
    <property type="project" value="TreeGrafter"/>
</dbReference>
<dbReference type="InterPro" id="IPR009160">
    <property type="entry name" value="Acyl-CoA_deSatase_haem/ster-bd"/>
</dbReference>
<evidence type="ECO:0000256" key="11">
    <source>
        <dbReference type="ARBA" id="ARBA00023098"/>
    </source>
</evidence>
<evidence type="ECO:0000256" key="5">
    <source>
        <dbReference type="ARBA" id="ARBA00022692"/>
    </source>
</evidence>
<reference evidence="17 18" key="1">
    <citation type="journal article" date="2015" name="Sci. Rep.">
        <title>Chromosome-level genome map provides insights into diverse defense mechanisms in the medicinal fungus Ganoderma sinense.</title>
        <authorList>
            <person name="Zhu Y."/>
            <person name="Xu J."/>
            <person name="Sun C."/>
            <person name="Zhou S."/>
            <person name="Xu H."/>
            <person name="Nelson D.R."/>
            <person name="Qian J."/>
            <person name="Song J."/>
            <person name="Luo H."/>
            <person name="Xiang L."/>
            <person name="Li Y."/>
            <person name="Xu Z."/>
            <person name="Ji A."/>
            <person name="Wang L."/>
            <person name="Lu S."/>
            <person name="Hayward A."/>
            <person name="Sun W."/>
            <person name="Li X."/>
            <person name="Schwartz D.C."/>
            <person name="Wang Y."/>
            <person name="Chen S."/>
        </authorList>
    </citation>
    <scope>NUCLEOTIDE SEQUENCE [LARGE SCALE GENOMIC DNA]</scope>
    <source>
        <strain evidence="17 18">ZZ0214-1</strain>
    </source>
</reference>
<evidence type="ECO:0000256" key="9">
    <source>
        <dbReference type="ARBA" id="ARBA00023002"/>
    </source>
</evidence>
<organism evidence="17 18">
    <name type="scientific">Ganoderma sinense ZZ0214-1</name>
    <dbReference type="NCBI Taxonomy" id="1077348"/>
    <lineage>
        <taxon>Eukaryota</taxon>
        <taxon>Fungi</taxon>
        <taxon>Dikarya</taxon>
        <taxon>Basidiomycota</taxon>
        <taxon>Agaricomycotina</taxon>
        <taxon>Agaricomycetes</taxon>
        <taxon>Polyporales</taxon>
        <taxon>Polyporaceae</taxon>
        <taxon>Ganoderma</taxon>
    </lineage>
</organism>
<evidence type="ECO:0000256" key="1">
    <source>
        <dbReference type="ARBA" id="ARBA00004141"/>
    </source>
</evidence>
<comment type="function">
    <text evidence="14">Stearoyl-CoA desaturase that utilizes O(2) and electrons from reduced cytochrome b5 to introduce the first double bond into saturated fatty acyl-CoA substrates.</text>
</comment>
<evidence type="ECO:0000256" key="15">
    <source>
        <dbReference type="SAM" id="Phobius"/>
    </source>
</evidence>
<evidence type="ECO:0000313" key="18">
    <source>
        <dbReference type="Proteomes" id="UP000230002"/>
    </source>
</evidence>
<gene>
    <name evidence="17" type="ORF">GSI_00307</name>
</gene>
<dbReference type="InterPro" id="IPR036400">
    <property type="entry name" value="Cyt_B5-like_heme/steroid_sf"/>
</dbReference>
<dbReference type="GO" id="GO:0006636">
    <property type="term" value="P:unsaturated fatty acid biosynthetic process"/>
    <property type="evidence" value="ECO:0007669"/>
    <property type="project" value="UniProtKB-UniRule"/>
</dbReference>
<dbReference type="STRING" id="1077348.A0A2G8SSR4"/>
<accession>A0A2G8SSR4</accession>
<keyword evidence="14" id="KW-0813">Transport</keyword>
<evidence type="ECO:0000256" key="13">
    <source>
        <dbReference type="ARBA" id="ARBA00023160"/>
    </source>
</evidence>
<comment type="catalytic activity">
    <reaction evidence="14">
        <text>octadecanoyl-CoA + 2 Fe(II)-[cytochrome b5] + O2 + 2 H(+) = (9Z)-octadecenoyl-CoA + 2 Fe(III)-[cytochrome b5] + 2 H2O</text>
        <dbReference type="Rhea" id="RHEA:19721"/>
        <dbReference type="Rhea" id="RHEA-COMP:10438"/>
        <dbReference type="Rhea" id="RHEA-COMP:10439"/>
        <dbReference type="ChEBI" id="CHEBI:15377"/>
        <dbReference type="ChEBI" id="CHEBI:15378"/>
        <dbReference type="ChEBI" id="CHEBI:15379"/>
        <dbReference type="ChEBI" id="CHEBI:29033"/>
        <dbReference type="ChEBI" id="CHEBI:29034"/>
        <dbReference type="ChEBI" id="CHEBI:57387"/>
        <dbReference type="ChEBI" id="CHEBI:57394"/>
        <dbReference type="EC" id="1.14.19.1"/>
    </reaction>
</comment>
<evidence type="ECO:0000256" key="12">
    <source>
        <dbReference type="ARBA" id="ARBA00023136"/>
    </source>
</evidence>
<dbReference type="PANTHER" id="PTHR11351:SF31">
    <property type="entry name" value="DESATURASE 1, ISOFORM A-RELATED"/>
    <property type="match status" value="1"/>
</dbReference>
<evidence type="ECO:0000256" key="6">
    <source>
        <dbReference type="ARBA" id="ARBA00022723"/>
    </source>
</evidence>
<comment type="caution">
    <text evidence="17">The sequence shown here is derived from an EMBL/GenBank/DDBJ whole genome shotgun (WGS) entry which is preliminary data.</text>
</comment>
<evidence type="ECO:0000256" key="8">
    <source>
        <dbReference type="ARBA" id="ARBA00022989"/>
    </source>
</evidence>
<comment type="cofactor">
    <cofactor evidence="14">
        <name>Fe(2+)</name>
        <dbReference type="ChEBI" id="CHEBI:29033"/>
    </cofactor>
    <text evidence="14">Expected to bind 2 Fe(2+) ions per subunit.</text>
</comment>
<dbReference type="SMART" id="SM01117">
    <property type="entry name" value="Cyt-b5"/>
    <property type="match status" value="1"/>
</dbReference>
<dbReference type="GO" id="GO:0005506">
    <property type="term" value="F:iron ion binding"/>
    <property type="evidence" value="ECO:0007669"/>
    <property type="project" value="TreeGrafter"/>
</dbReference>
<dbReference type="Pfam" id="PF00173">
    <property type="entry name" value="Cyt-b5"/>
    <property type="match status" value="1"/>
</dbReference>
<feature type="transmembrane region" description="Helical" evidence="15">
    <location>
        <begin position="147"/>
        <end position="167"/>
    </location>
</feature>
<keyword evidence="7 14" id="KW-0276">Fatty acid metabolism</keyword>
<keyword evidence="18" id="KW-1185">Reference proteome</keyword>
<dbReference type="OrthoDB" id="10260134at2759"/>
<feature type="transmembrane region" description="Helical" evidence="15">
    <location>
        <begin position="114"/>
        <end position="135"/>
    </location>
</feature>
<dbReference type="InterPro" id="IPR005804">
    <property type="entry name" value="FA_desaturase_dom"/>
</dbReference>
<name>A0A2G8SSR4_9APHY</name>
<keyword evidence="4 14" id="KW-0349">Heme</keyword>
<keyword evidence="11 14" id="KW-0443">Lipid metabolism</keyword>
<proteinExistence type="inferred from homology"/>
<dbReference type="EMBL" id="AYKW01000001">
    <property type="protein sequence ID" value="PIL36618.1"/>
    <property type="molecule type" value="Genomic_DNA"/>
</dbReference>
<dbReference type="GO" id="GO:0004768">
    <property type="term" value="F:stearoyl-CoA 9-desaturase activity"/>
    <property type="evidence" value="ECO:0007669"/>
    <property type="project" value="UniProtKB-UniRule"/>
</dbReference>
<evidence type="ECO:0000256" key="14">
    <source>
        <dbReference type="PIRNR" id="PIRNR000345"/>
    </source>
</evidence>
<evidence type="ECO:0000256" key="10">
    <source>
        <dbReference type="ARBA" id="ARBA00023004"/>
    </source>
</evidence>
<keyword evidence="9 14" id="KW-0560">Oxidoreductase</keyword>
<comment type="similarity">
    <text evidence="2 14">Belongs to the fatty acid desaturase type 1 family.</text>
</comment>
<dbReference type="PANTHER" id="PTHR11351">
    <property type="entry name" value="ACYL-COA DESATURASE"/>
    <property type="match status" value="1"/>
</dbReference>
<evidence type="ECO:0000256" key="2">
    <source>
        <dbReference type="ARBA" id="ARBA00009295"/>
    </source>
</evidence>
<sequence length="479" mass="53853">MRPLNECLVLVTPSRTAALAAPRRRQEIRNVPWPPAWGQKLQKDRAISSAAGLESAGPISSRGSASIVVAGMVSARDVRGLLARVRWFNLAILTITPAVAVYGAYTTRLRLETLIWSVTYYVISMLGITAGYHRLWSHRSYNASRPLQYLLCLMGASAVQGSVYWWARGHRSHHRYTDTPLDPYNANRGLLYTHIGWMLVKPTVKPGPADISDLKKDAVVQWQHRWYFAIIPVVGYALPAVVAGLGWGDWRGGWYYAGMWRITFVHHSTFCINSIAHYLGDSPFDDRKTARDHFLSALLTMGEGYHNFHHQFPMDYRNAIKWYQFDPTKWFIAACGALGLASHLRVFPENEIRKGALAMQLKKLKKVQDGIRWPVQMDDLPVVSWDKFKKESEERVLVIVSGFIHDVGGFLDEHPGGRALLLGQRGKDATAAFCGGVYEHGNAAYNLLSMMRVGVLHGGVEHVKAITPGERLRIVERLN</sequence>
<dbReference type="CDD" id="cd03505">
    <property type="entry name" value="Delta9-FADS-like"/>
    <property type="match status" value="1"/>
</dbReference>
<comment type="subcellular location">
    <subcellularLocation>
        <location evidence="1">Membrane</location>
        <topology evidence="1">Multi-pass membrane protein</topology>
    </subcellularLocation>
</comment>
<keyword evidence="5 15" id="KW-0812">Transmembrane</keyword>
<feature type="transmembrane region" description="Helical" evidence="15">
    <location>
        <begin position="226"/>
        <end position="247"/>
    </location>
</feature>
<dbReference type="InterPro" id="IPR018506">
    <property type="entry name" value="Cyt_B5_heme-BS"/>
</dbReference>
<evidence type="ECO:0000313" key="17">
    <source>
        <dbReference type="EMBL" id="PIL36618.1"/>
    </source>
</evidence>
<protein>
    <recommendedName>
        <fullName evidence="14">Acyl-CoA desaturase</fullName>
        <ecNumber evidence="14">1.14.19.1</ecNumber>
    </recommendedName>
</protein>
<dbReference type="PROSITE" id="PS50255">
    <property type="entry name" value="CYTOCHROME_B5_2"/>
    <property type="match status" value="1"/>
</dbReference>
<keyword evidence="6 14" id="KW-0479">Metal-binding</keyword>
<keyword evidence="12 15" id="KW-0472">Membrane</keyword>
<dbReference type="PROSITE" id="PS00476">
    <property type="entry name" value="FATTY_ACID_DESATUR_1"/>
    <property type="match status" value="1"/>
</dbReference>